<reference evidence="1" key="1">
    <citation type="submission" date="2023-03" db="EMBL/GenBank/DDBJ databases">
        <title>Massive genome expansion in bonnet fungi (Mycena s.s.) driven by repeated elements and novel gene families across ecological guilds.</title>
        <authorList>
            <consortium name="Lawrence Berkeley National Laboratory"/>
            <person name="Harder C.B."/>
            <person name="Miyauchi S."/>
            <person name="Viragh M."/>
            <person name="Kuo A."/>
            <person name="Thoen E."/>
            <person name="Andreopoulos B."/>
            <person name="Lu D."/>
            <person name="Skrede I."/>
            <person name="Drula E."/>
            <person name="Henrissat B."/>
            <person name="Morin E."/>
            <person name="Kohler A."/>
            <person name="Barry K."/>
            <person name="LaButti K."/>
            <person name="Morin E."/>
            <person name="Salamov A."/>
            <person name="Lipzen A."/>
            <person name="Mereny Z."/>
            <person name="Hegedus B."/>
            <person name="Baldrian P."/>
            <person name="Stursova M."/>
            <person name="Weitz H."/>
            <person name="Taylor A."/>
            <person name="Grigoriev I.V."/>
            <person name="Nagy L.G."/>
            <person name="Martin F."/>
            <person name="Kauserud H."/>
        </authorList>
    </citation>
    <scope>NUCLEOTIDE SEQUENCE</scope>
    <source>
        <strain evidence="1">9284</strain>
    </source>
</reference>
<dbReference type="Proteomes" id="UP001221142">
    <property type="component" value="Unassembled WGS sequence"/>
</dbReference>
<accession>A0AAD7B4G4</accession>
<dbReference type="AlphaFoldDB" id="A0AAD7B4G4"/>
<evidence type="ECO:0000313" key="1">
    <source>
        <dbReference type="EMBL" id="KAJ7609708.1"/>
    </source>
</evidence>
<organism evidence="1 2">
    <name type="scientific">Roridomyces roridus</name>
    <dbReference type="NCBI Taxonomy" id="1738132"/>
    <lineage>
        <taxon>Eukaryota</taxon>
        <taxon>Fungi</taxon>
        <taxon>Dikarya</taxon>
        <taxon>Basidiomycota</taxon>
        <taxon>Agaricomycotina</taxon>
        <taxon>Agaricomycetes</taxon>
        <taxon>Agaricomycetidae</taxon>
        <taxon>Agaricales</taxon>
        <taxon>Marasmiineae</taxon>
        <taxon>Mycenaceae</taxon>
        <taxon>Roridomyces</taxon>
    </lineage>
</organism>
<evidence type="ECO:0000313" key="2">
    <source>
        <dbReference type="Proteomes" id="UP001221142"/>
    </source>
</evidence>
<protein>
    <submittedName>
        <fullName evidence="1">Uncharacterized protein</fullName>
    </submittedName>
</protein>
<proteinExistence type="predicted"/>
<dbReference type="EMBL" id="JARKIF010000038">
    <property type="protein sequence ID" value="KAJ7609708.1"/>
    <property type="molecule type" value="Genomic_DNA"/>
</dbReference>
<keyword evidence="2" id="KW-1185">Reference proteome</keyword>
<dbReference type="InterPro" id="IPR037176">
    <property type="entry name" value="Osmotin/thaumatin-like_sf"/>
</dbReference>
<sequence>MHYIHIHNKSNHPQEFEVHGWNDNKNIVVKADETTSLAAPDKTTGAIIALHDGHEGEQAEITKDGWMGNDTFDISVIVGAGGNMTIQQVGDNSTRKGYPTFMQDLRAAWARADGNLKNKLKGVVHLDGHGIPTRIDAPKSNKDLENWVRTFAEGKVYIGIGVWGGNAGDAGDNAQSSAAHGSKDLLLTYNDGDASPASEPHLAHRVQAAVVEHRTPPPKADSTVHADGPGIILANRGKTETKFFFFPNYWNGNGTAGANFDKPSTSIAVKPGETHFVSLPASFKGRVQRGTLQPATWAEFQLSADNDHGAHGDISLEQGCDGAATIASTDGSKVEGGFTTVDIVARAPAAAKQKRQDGVECIASTVGNWMGGPNKAAIDYLNKEVGQHRAYITGGTGTPDIASRNQRLEVVFY</sequence>
<gene>
    <name evidence="1" type="ORF">FB45DRAFT_344539</name>
</gene>
<name>A0AAD7B4G4_9AGAR</name>
<comment type="caution">
    <text evidence="1">The sequence shown here is derived from an EMBL/GenBank/DDBJ whole genome shotgun (WGS) entry which is preliminary data.</text>
</comment>
<dbReference type="SUPFAM" id="SSF49870">
    <property type="entry name" value="Osmotin, thaumatin-like protein"/>
    <property type="match status" value="1"/>
</dbReference>